<dbReference type="Gene3D" id="3.40.50.150">
    <property type="entry name" value="Vaccinia Virus protein VP39"/>
    <property type="match status" value="1"/>
</dbReference>
<reference evidence="2 3" key="1">
    <citation type="journal article" date="2015" name="BMC Microbiol.">
        <title>Lactobacillus ruminis strains cluster according to their mammalian gut source.</title>
        <authorList>
            <person name="O' Donnell M.M."/>
            <person name="Harris H.M."/>
            <person name="Lynch D.B."/>
            <person name="Ross R.P."/>
            <person name="O'Toole P.W."/>
        </authorList>
    </citation>
    <scope>NUCLEOTIDE SEQUENCE [LARGE SCALE GENOMIC DNA]</scope>
    <source>
        <strain evidence="2 3">ATCC 27780</strain>
    </source>
</reference>
<accession>A0A837ISP2</accession>
<proteinExistence type="predicted"/>
<dbReference type="PANTHER" id="PTHR47739">
    <property type="entry name" value="TRNA1(VAL) (ADENINE(37)-N6)-METHYLTRANSFERASE"/>
    <property type="match status" value="1"/>
</dbReference>
<dbReference type="SUPFAM" id="SSF53335">
    <property type="entry name" value="S-adenosyl-L-methionine-dependent methyltransferases"/>
    <property type="match status" value="1"/>
</dbReference>
<sequence>MNEGKEMDVEIHANERVDALFSNGIKVIQSSEVFSFSLDAVLLADFANPAKKKEQKIVDLCAGNGAVGLFLTPKSSAQIYEVEIQPRLADMAKRSIDLNGLEERVTVINDDLNNVFEYLAKDSIDTVTCNPPYFEDQPDSKKNPNQYLALARHELAVTLEQTIEQASGLLKMNGRVSYVHRPERLIEMIELMKKHRLEPKRVQFVYPKRNREANMVLVEAIKDGKPGGLRFMPPLFVYEENGKYTEEVRKIVYG</sequence>
<keyword evidence="2" id="KW-0489">Methyltransferase</keyword>
<dbReference type="Pfam" id="PF05175">
    <property type="entry name" value="MTS"/>
    <property type="match status" value="1"/>
</dbReference>
<dbReference type="PANTHER" id="PTHR47739:SF1">
    <property type="entry name" value="TRNA1(VAL) (ADENINE(37)-N6)-METHYLTRANSFERASE"/>
    <property type="match status" value="1"/>
</dbReference>
<evidence type="ECO:0000313" key="3">
    <source>
        <dbReference type="Proteomes" id="UP000035618"/>
    </source>
</evidence>
<dbReference type="InterPro" id="IPR007848">
    <property type="entry name" value="Small_mtfrase_dom"/>
</dbReference>
<protein>
    <submittedName>
        <fullName evidence="2">Methyltransferase</fullName>
    </submittedName>
</protein>
<dbReference type="InterPro" id="IPR050210">
    <property type="entry name" value="tRNA_Adenine-N(6)_MTase"/>
</dbReference>
<dbReference type="CDD" id="cd02440">
    <property type="entry name" value="AdoMet_MTases"/>
    <property type="match status" value="1"/>
</dbReference>
<gene>
    <name evidence="2" type="ORF">LRB_980</name>
</gene>
<name>A0A837ISP2_9LACO</name>
<evidence type="ECO:0000313" key="2">
    <source>
        <dbReference type="EMBL" id="KLA46168.1"/>
    </source>
</evidence>
<comment type="caution">
    <text evidence="2">The sequence shown here is derived from an EMBL/GenBank/DDBJ whole genome shotgun (WGS) entry which is preliminary data.</text>
</comment>
<feature type="domain" description="Methyltransferase small" evidence="1">
    <location>
        <begin position="40"/>
        <end position="155"/>
    </location>
</feature>
<dbReference type="GO" id="GO:0032259">
    <property type="term" value="P:methylation"/>
    <property type="evidence" value="ECO:0007669"/>
    <property type="project" value="UniProtKB-KW"/>
</dbReference>
<dbReference type="AlphaFoldDB" id="A0A837ISP2"/>
<evidence type="ECO:0000259" key="1">
    <source>
        <dbReference type="Pfam" id="PF05175"/>
    </source>
</evidence>
<dbReference type="EMBL" id="JHAJ01000073">
    <property type="protein sequence ID" value="KLA46168.1"/>
    <property type="molecule type" value="Genomic_DNA"/>
</dbReference>
<dbReference type="GO" id="GO:0008168">
    <property type="term" value="F:methyltransferase activity"/>
    <property type="evidence" value="ECO:0007669"/>
    <property type="project" value="UniProtKB-KW"/>
</dbReference>
<organism evidence="2 3">
    <name type="scientific">Ligilactobacillus ruminis</name>
    <dbReference type="NCBI Taxonomy" id="1623"/>
    <lineage>
        <taxon>Bacteria</taxon>
        <taxon>Bacillati</taxon>
        <taxon>Bacillota</taxon>
        <taxon>Bacilli</taxon>
        <taxon>Lactobacillales</taxon>
        <taxon>Lactobacillaceae</taxon>
        <taxon>Ligilactobacillus</taxon>
    </lineage>
</organism>
<dbReference type="InterPro" id="IPR029063">
    <property type="entry name" value="SAM-dependent_MTases_sf"/>
</dbReference>
<dbReference type="Proteomes" id="UP000035618">
    <property type="component" value="Unassembled WGS sequence"/>
</dbReference>
<keyword evidence="2" id="KW-0808">Transferase</keyword>